<keyword evidence="7 9" id="KW-0539">Nucleus</keyword>
<dbReference type="InterPro" id="IPR055122">
    <property type="entry name" value="Med14_N"/>
</dbReference>
<keyword evidence="6 9" id="KW-0804">Transcription</keyword>
<keyword evidence="5 9" id="KW-0010">Activator</keyword>
<comment type="subcellular location">
    <subcellularLocation>
        <location evidence="1 9">Nucleus</location>
    </subcellularLocation>
</comment>
<dbReference type="Pfam" id="PF08638">
    <property type="entry name" value="Med14"/>
    <property type="match status" value="1"/>
</dbReference>
<comment type="function">
    <text evidence="9">Component of the Mediator complex, a coactivator involved in the regulated transcription of nearly all RNA polymerase II-dependent genes. Mediator functions as a bridge to convey information from gene-specific regulatory proteins to the basal RNA polymerase II transcription machinery. Mediator is recruited to promoters by direct interactions with regulatory proteins and serves as a scaffold for the assembly of a functional preinitiation complex with RNA polymerase II and the general transcription factors.</text>
</comment>
<evidence type="ECO:0000256" key="6">
    <source>
        <dbReference type="ARBA" id="ARBA00023163"/>
    </source>
</evidence>
<dbReference type="GO" id="GO:0070847">
    <property type="term" value="C:core mediator complex"/>
    <property type="evidence" value="ECO:0007669"/>
    <property type="project" value="TreeGrafter"/>
</dbReference>
<evidence type="ECO:0000256" key="5">
    <source>
        <dbReference type="ARBA" id="ARBA00023159"/>
    </source>
</evidence>
<dbReference type="GeneID" id="87882221"/>
<comment type="subunit">
    <text evidence="9">Component of the Mediator complex.</text>
</comment>
<evidence type="ECO:0000256" key="2">
    <source>
        <dbReference type="ARBA" id="ARBA00007813"/>
    </source>
</evidence>
<comment type="caution">
    <text evidence="12">The sequence shown here is derived from an EMBL/GenBank/DDBJ whole genome shotgun (WGS) entry which is preliminary data.</text>
</comment>
<feature type="domain" description="Mediator complex subunit MED14 N-terminal" evidence="11">
    <location>
        <begin position="44"/>
        <end position="261"/>
    </location>
</feature>
<feature type="region of interest" description="Disordered" evidence="10">
    <location>
        <begin position="82"/>
        <end position="103"/>
    </location>
</feature>
<evidence type="ECO:0000256" key="8">
    <source>
        <dbReference type="ARBA" id="ARBA00032007"/>
    </source>
</evidence>
<dbReference type="EMBL" id="JAUDZG010000001">
    <property type="protein sequence ID" value="KAK3310148.1"/>
    <property type="molecule type" value="Genomic_DNA"/>
</dbReference>
<dbReference type="PANTHER" id="PTHR12809">
    <property type="entry name" value="MEDIATOR COMPLEX SUBUNIT"/>
    <property type="match status" value="1"/>
</dbReference>
<dbReference type="GO" id="GO:0016592">
    <property type="term" value="C:mediator complex"/>
    <property type="evidence" value="ECO:0007669"/>
    <property type="project" value="UniProtKB-UniRule"/>
</dbReference>
<keyword evidence="4 9" id="KW-0805">Transcription regulation</keyword>
<dbReference type="GO" id="GO:0003712">
    <property type="term" value="F:transcription coregulator activity"/>
    <property type="evidence" value="ECO:0007669"/>
    <property type="project" value="UniProtKB-UniRule"/>
</dbReference>
<accession>A0AAJ0H1P0</accession>
<evidence type="ECO:0000313" key="12">
    <source>
        <dbReference type="EMBL" id="KAK3310148.1"/>
    </source>
</evidence>
<dbReference type="PANTHER" id="PTHR12809:SF2">
    <property type="entry name" value="MEDIATOR OF RNA POLYMERASE II TRANSCRIPTION SUBUNIT 14"/>
    <property type="match status" value="1"/>
</dbReference>
<evidence type="ECO:0000256" key="7">
    <source>
        <dbReference type="ARBA" id="ARBA00023242"/>
    </source>
</evidence>
<dbReference type="InterPro" id="IPR013947">
    <property type="entry name" value="Mediator_Med14"/>
</dbReference>
<evidence type="ECO:0000256" key="1">
    <source>
        <dbReference type="ARBA" id="ARBA00004123"/>
    </source>
</evidence>
<feature type="region of interest" description="Disordered" evidence="10">
    <location>
        <begin position="1"/>
        <end position="26"/>
    </location>
</feature>
<feature type="compositionally biased region" description="Low complexity" evidence="10">
    <location>
        <begin position="82"/>
        <end position="95"/>
    </location>
</feature>
<organism evidence="12 13">
    <name type="scientific">Chaetomium strumarium</name>
    <dbReference type="NCBI Taxonomy" id="1170767"/>
    <lineage>
        <taxon>Eukaryota</taxon>
        <taxon>Fungi</taxon>
        <taxon>Dikarya</taxon>
        <taxon>Ascomycota</taxon>
        <taxon>Pezizomycotina</taxon>
        <taxon>Sordariomycetes</taxon>
        <taxon>Sordariomycetidae</taxon>
        <taxon>Sordariales</taxon>
        <taxon>Chaetomiaceae</taxon>
        <taxon>Chaetomium</taxon>
    </lineage>
</organism>
<gene>
    <name evidence="12" type="ORF">B0T15DRAFT_26491</name>
</gene>
<sequence>MSKTDRAACDTPQVDRSAMAADDGGGLPAAKMEDGLQHITTDIMPLSLLLTRLAEFSQAKLQEHIMELASKPLPQILASGNANGAPNGVANAHNAPTEDTSPESLEKKTMLLNFIKDLHSRWVKALVITEWARNADEVGKLIDIRSHLAEKLELYNRTFWNLVQVKREVAFARVQSPDLKTALEILSNGAVHWMPEFGYLEEPLAAKDKLHWIHEIEIHLHVRLQLDEYDRMPEPFKQYTVADGRVTFSVPGEFEVDLTIASDDSSTQFWFLDYRPLYSPAPPELPDDVRMFLETQVNNAMGVDGLMGCYRYLHEYTLTAKIAEYRRQALELSRTGLWIDNLKVERLDRGLAIQYWLNCQHSRPSQSWILLGVHGGKGSDGLQDSPSRLMLSWFRDDKEVKDADIRFNADNISTEQLLMAVISKHIEYLLMPIYRTLLAKRRYAGKQGRLAVDLNGQPQDFRLVMQLAGEVDATVRVSPWTGDFLFSPQYAAISDVQRRFKTLANPAKDGPNVLEQLRWSYTVYHLRSLPRHVDWSVLRASPVPADEVKNMVYQQLPPPREAFHAVWVRHVKWDSRCFAMLTMSLAGDSWTLVEISPETKGSLSRRILTFNQLPLSPGDLLHCDVLFQKLHTYGPGIIGQTRSLLDLHQERMAHAAREPMASGSCSWPSQIHLPMVTVRASDMLQGWNSSSDEADRAPWAAGFISIVYKGPAPPLPGEQGHRVLVEASVAVTDRAKFEFLDRKLDRDVHYDRQTGRFTLRFRPEIGSGVIPLLRARMQALDRLLAFLDAIHRAGKQVATERVTLREISFTYGGSTKVALPPKQLLPSQPEQQLWKVRFDLSREHLVDVVLDKDNPHLRVIDFLRATANTPKAKGIPTWLTLTLPLFRALERLQDAWDPVYATGRGAGCWIIHKSLDWVTLRFTFVPPKSRRVQLDIKAREREGRLVWHVSRPSTDPNAHNENDEFNQILAQRVWSVDRDGVDGLMTGAAAGWEHGIETLLALISDTLLSVVGAPPPLPLQPSQQHG</sequence>
<reference evidence="12" key="2">
    <citation type="submission" date="2023-06" db="EMBL/GenBank/DDBJ databases">
        <authorList>
            <consortium name="Lawrence Berkeley National Laboratory"/>
            <person name="Mondo S.J."/>
            <person name="Hensen N."/>
            <person name="Bonometti L."/>
            <person name="Westerberg I."/>
            <person name="Brannstrom I.O."/>
            <person name="Guillou S."/>
            <person name="Cros-Aarteil S."/>
            <person name="Calhoun S."/>
            <person name="Haridas S."/>
            <person name="Kuo A."/>
            <person name="Pangilinan J."/>
            <person name="Riley R."/>
            <person name="Labutti K."/>
            <person name="Andreopoulos B."/>
            <person name="Lipzen A."/>
            <person name="Chen C."/>
            <person name="Yanf M."/>
            <person name="Daum C."/>
            <person name="Ng V."/>
            <person name="Clum A."/>
            <person name="Steindorff A."/>
            <person name="Ohm R."/>
            <person name="Martin F."/>
            <person name="Silar P."/>
            <person name="Natvig D."/>
            <person name="Lalanne C."/>
            <person name="Gautier V."/>
            <person name="Ament-Velasquez S.L."/>
            <person name="Kruys A."/>
            <person name="Hutchinson M.I."/>
            <person name="Powell A.J."/>
            <person name="Barry K."/>
            <person name="Miller A.N."/>
            <person name="Grigoriev I.V."/>
            <person name="Debuchy R."/>
            <person name="Gladieux P."/>
            <person name="Thoren M.H."/>
            <person name="Johannesson H."/>
        </authorList>
    </citation>
    <scope>NUCLEOTIDE SEQUENCE</scope>
    <source>
        <strain evidence="12">CBS 333.67</strain>
    </source>
</reference>
<evidence type="ECO:0000256" key="4">
    <source>
        <dbReference type="ARBA" id="ARBA00023015"/>
    </source>
</evidence>
<evidence type="ECO:0000256" key="3">
    <source>
        <dbReference type="ARBA" id="ARBA00019619"/>
    </source>
</evidence>
<dbReference type="GO" id="GO:0006357">
    <property type="term" value="P:regulation of transcription by RNA polymerase II"/>
    <property type="evidence" value="ECO:0007669"/>
    <property type="project" value="InterPro"/>
</dbReference>
<proteinExistence type="inferred from homology"/>
<keyword evidence="13" id="KW-1185">Reference proteome</keyword>
<dbReference type="RefSeq" id="XP_062725928.1">
    <property type="nucleotide sequence ID" value="XM_062863392.1"/>
</dbReference>
<protein>
    <recommendedName>
        <fullName evidence="3 9">Mediator of RNA polymerase II transcription subunit 14</fullName>
    </recommendedName>
    <alternativeName>
        <fullName evidence="8 9">Mediator complex subunit 14</fullName>
    </alternativeName>
</protein>
<dbReference type="Pfam" id="PF26204">
    <property type="entry name" value="Med14_fung"/>
    <property type="match status" value="1"/>
</dbReference>
<evidence type="ECO:0000256" key="10">
    <source>
        <dbReference type="SAM" id="MobiDB-lite"/>
    </source>
</evidence>
<comment type="similarity">
    <text evidence="2 9">Belongs to the Mediator complex subunit 14 family.</text>
</comment>
<evidence type="ECO:0000313" key="13">
    <source>
        <dbReference type="Proteomes" id="UP001273166"/>
    </source>
</evidence>
<evidence type="ECO:0000256" key="9">
    <source>
        <dbReference type="RuleBase" id="RU365082"/>
    </source>
</evidence>
<name>A0AAJ0H1P0_9PEZI</name>
<dbReference type="AlphaFoldDB" id="A0AAJ0H1P0"/>
<dbReference type="Proteomes" id="UP001273166">
    <property type="component" value="Unassembled WGS sequence"/>
</dbReference>
<reference evidence="12" key="1">
    <citation type="journal article" date="2023" name="Mol. Phylogenet. Evol.">
        <title>Genome-scale phylogeny and comparative genomics of the fungal order Sordariales.</title>
        <authorList>
            <person name="Hensen N."/>
            <person name="Bonometti L."/>
            <person name="Westerberg I."/>
            <person name="Brannstrom I.O."/>
            <person name="Guillou S."/>
            <person name="Cros-Aarteil S."/>
            <person name="Calhoun S."/>
            <person name="Haridas S."/>
            <person name="Kuo A."/>
            <person name="Mondo S."/>
            <person name="Pangilinan J."/>
            <person name="Riley R."/>
            <person name="LaButti K."/>
            <person name="Andreopoulos B."/>
            <person name="Lipzen A."/>
            <person name="Chen C."/>
            <person name="Yan M."/>
            <person name="Daum C."/>
            <person name="Ng V."/>
            <person name="Clum A."/>
            <person name="Steindorff A."/>
            <person name="Ohm R.A."/>
            <person name="Martin F."/>
            <person name="Silar P."/>
            <person name="Natvig D.O."/>
            <person name="Lalanne C."/>
            <person name="Gautier V."/>
            <person name="Ament-Velasquez S.L."/>
            <person name="Kruys A."/>
            <person name="Hutchinson M.I."/>
            <person name="Powell A.J."/>
            <person name="Barry K."/>
            <person name="Miller A.N."/>
            <person name="Grigoriev I.V."/>
            <person name="Debuchy R."/>
            <person name="Gladieux P."/>
            <person name="Hiltunen Thoren M."/>
            <person name="Johannesson H."/>
        </authorList>
    </citation>
    <scope>NUCLEOTIDE SEQUENCE</scope>
    <source>
        <strain evidence="12">CBS 333.67</strain>
    </source>
</reference>
<evidence type="ECO:0000259" key="11">
    <source>
        <dbReference type="Pfam" id="PF08638"/>
    </source>
</evidence>